<dbReference type="RefSeq" id="WP_345028162.1">
    <property type="nucleotide sequence ID" value="NZ_BAABEY010000018.1"/>
</dbReference>
<accession>A0ABP8LWD4</accession>
<organism evidence="2 3">
    <name type="scientific">Ravibacter arvi</name>
    <dbReference type="NCBI Taxonomy" id="2051041"/>
    <lineage>
        <taxon>Bacteria</taxon>
        <taxon>Pseudomonadati</taxon>
        <taxon>Bacteroidota</taxon>
        <taxon>Cytophagia</taxon>
        <taxon>Cytophagales</taxon>
        <taxon>Spirosomataceae</taxon>
        <taxon>Ravibacter</taxon>
    </lineage>
</organism>
<name>A0ABP8LWD4_9BACT</name>
<reference evidence="3" key="1">
    <citation type="journal article" date="2019" name="Int. J. Syst. Evol. Microbiol.">
        <title>The Global Catalogue of Microorganisms (GCM) 10K type strain sequencing project: providing services to taxonomists for standard genome sequencing and annotation.</title>
        <authorList>
            <consortium name="The Broad Institute Genomics Platform"/>
            <consortium name="The Broad Institute Genome Sequencing Center for Infectious Disease"/>
            <person name="Wu L."/>
            <person name="Ma J."/>
        </authorList>
    </citation>
    <scope>NUCLEOTIDE SEQUENCE [LARGE SCALE GENOMIC DNA]</scope>
    <source>
        <strain evidence="3">JCM 31920</strain>
    </source>
</reference>
<feature type="transmembrane region" description="Helical" evidence="1">
    <location>
        <begin position="6"/>
        <end position="27"/>
    </location>
</feature>
<dbReference type="Proteomes" id="UP001501508">
    <property type="component" value="Unassembled WGS sequence"/>
</dbReference>
<dbReference type="EMBL" id="BAABEY010000018">
    <property type="protein sequence ID" value="GAA4438048.1"/>
    <property type="molecule type" value="Genomic_DNA"/>
</dbReference>
<evidence type="ECO:0000256" key="1">
    <source>
        <dbReference type="SAM" id="Phobius"/>
    </source>
</evidence>
<protein>
    <recommendedName>
        <fullName evidence="4">GGDEF domain-containing protein</fullName>
    </recommendedName>
</protein>
<proteinExistence type="predicted"/>
<keyword evidence="1" id="KW-0812">Transmembrane</keyword>
<dbReference type="Pfam" id="PF25589">
    <property type="entry name" value="DUF7935"/>
    <property type="match status" value="1"/>
</dbReference>
<keyword evidence="3" id="KW-1185">Reference proteome</keyword>
<keyword evidence="1" id="KW-1133">Transmembrane helix</keyword>
<gene>
    <name evidence="2" type="ORF">GCM10023091_18110</name>
</gene>
<keyword evidence="1" id="KW-0472">Membrane</keyword>
<evidence type="ECO:0008006" key="4">
    <source>
        <dbReference type="Google" id="ProtNLM"/>
    </source>
</evidence>
<evidence type="ECO:0000313" key="2">
    <source>
        <dbReference type="EMBL" id="GAA4438048.1"/>
    </source>
</evidence>
<sequence>MELNSLLTVILCVLIVTTGTYMSISALTKSFTDKKAWEQRLAHHQMITPLRLQAYERMCLFLERVSPNNLIIRVSGSATTAAELHQLLLRDIREEFNHNLAQQIYIGTDTWEIIRNAKEEVVTIVNLSAREIPQEAPANDLARQIMKRVIEEERLAVLTALDLLKKEAQTLF</sequence>
<evidence type="ECO:0000313" key="3">
    <source>
        <dbReference type="Proteomes" id="UP001501508"/>
    </source>
</evidence>
<comment type="caution">
    <text evidence="2">The sequence shown here is derived from an EMBL/GenBank/DDBJ whole genome shotgun (WGS) entry which is preliminary data.</text>
</comment>
<dbReference type="InterPro" id="IPR057695">
    <property type="entry name" value="DUF7935"/>
</dbReference>